<protein>
    <submittedName>
        <fullName evidence="2">Uncharacterized protein</fullName>
    </submittedName>
</protein>
<accession>A0A0E9Q9E9</accession>
<dbReference type="AlphaFoldDB" id="A0A0E9Q9E9"/>
<reference evidence="2" key="1">
    <citation type="submission" date="2014-11" db="EMBL/GenBank/DDBJ databases">
        <authorList>
            <person name="Amaro Gonzalez C."/>
        </authorList>
    </citation>
    <scope>NUCLEOTIDE SEQUENCE</scope>
</reference>
<sequence>MKRREVPVNKRGVDHSNNET</sequence>
<proteinExistence type="predicted"/>
<evidence type="ECO:0000313" key="2">
    <source>
        <dbReference type="EMBL" id="JAH12960.1"/>
    </source>
</evidence>
<reference evidence="2" key="2">
    <citation type="journal article" date="2015" name="Fish Shellfish Immunol.">
        <title>Early steps in the European eel (Anguilla anguilla)-Vibrio vulnificus interaction in the gills: Role of the RtxA13 toxin.</title>
        <authorList>
            <person name="Callol A."/>
            <person name="Pajuelo D."/>
            <person name="Ebbesson L."/>
            <person name="Teles M."/>
            <person name="MacKenzie S."/>
            <person name="Amaro C."/>
        </authorList>
    </citation>
    <scope>NUCLEOTIDE SEQUENCE</scope>
</reference>
<evidence type="ECO:0000256" key="1">
    <source>
        <dbReference type="SAM" id="MobiDB-lite"/>
    </source>
</evidence>
<dbReference type="EMBL" id="GBXM01095617">
    <property type="protein sequence ID" value="JAH12960.1"/>
    <property type="molecule type" value="Transcribed_RNA"/>
</dbReference>
<name>A0A0E9Q9E9_ANGAN</name>
<organism evidence="2">
    <name type="scientific">Anguilla anguilla</name>
    <name type="common">European freshwater eel</name>
    <name type="synonym">Muraena anguilla</name>
    <dbReference type="NCBI Taxonomy" id="7936"/>
    <lineage>
        <taxon>Eukaryota</taxon>
        <taxon>Metazoa</taxon>
        <taxon>Chordata</taxon>
        <taxon>Craniata</taxon>
        <taxon>Vertebrata</taxon>
        <taxon>Euteleostomi</taxon>
        <taxon>Actinopterygii</taxon>
        <taxon>Neopterygii</taxon>
        <taxon>Teleostei</taxon>
        <taxon>Anguilliformes</taxon>
        <taxon>Anguillidae</taxon>
        <taxon>Anguilla</taxon>
    </lineage>
</organism>
<feature type="region of interest" description="Disordered" evidence="1">
    <location>
        <begin position="1"/>
        <end position="20"/>
    </location>
</feature>